<evidence type="ECO:0000313" key="1">
    <source>
        <dbReference type="EMBL" id="WJZ96027.1"/>
    </source>
</evidence>
<accession>A0ABY9CKI9</accession>
<organism evidence="1 2">
    <name type="scientific">Vitis vinifera</name>
    <name type="common">Grape</name>
    <dbReference type="NCBI Taxonomy" id="29760"/>
    <lineage>
        <taxon>Eukaryota</taxon>
        <taxon>Viridiplantae</taxon>
        <taxon>Streptophyta</taxon>
        <taxon>Embryophyta</taxon>
        <taxon>Tracheophyta</taxon>
        <taxon>Spermatophyta</taxon>
        <taxon>Magnoliopsida</taxon>
        <taxon>eudicotyledons</taxon>
        <taxon>Gunneridae</taxon>
        <taxon>Pentapetalae</taxon>
        <taxon>rosids</taxon>
        <taxon>Vitales</taxon>
        <taxon>Vitaceae</taxon>
        <taxon>Viteae</taxon>
        <taxon>Vitis</taxon>
    </lineage>
</organism>
<dbReference type="Pfam" id="PF14009">
    <property type="entry name" value="PADRE"/>
    <property type="match status" value="1"/>
</dbReference>
<protein>
    <submittedName>
        <fullName evidence="1">Uncharacterized protein</fullName>
    </submittedName>
</protein>
<dbReference type="Proteomes" id="UP001227230">
    <property type="component" value="Chromosome 10"/>
</dbReference>
<evidence type="ECO:0000313" key="2">
    <source>
        <dbReference type="Proteomes" id="UP001227230"/>
    </source>
</evidence>
<sequence length="144" mass="16214">MGNCIGQQLFSAPQENARVLVFNGGEEEFKASTPVKEIISGIYHGYNLVHYAQPFLPLPPKAKLESGEVYYLVPDMLQPCRPLKMGGNDSCRSRSIKIVVTKQQLEFLLRSRKKFQPKVVRHVGKCWGKDGAQKWQPSLATIPE</sequence>
<dbReference type="InterPro" id="IPR025322">
    <property type="entry name" value="PADRE_dom"/>
</dbReference>
<reference evidence="1 2" key="1">
    <citation type="journal article" date="2023" name="Hortic Res">
        <title>The complete reference genome for grapevine (Vitis vinifera L.) genetics and breeding.</title>
        <authorList>
            <person name="Shi X."/>
            <person name="Cao S."/>
            <person name="Wang X."/>
            <person name="Huang S."/>
            <person name="Wang Y."/>
            <person name="Liu Z."/>
            <person name="Liu W."/>
            <person name="Leng X."/>
            <person name="Peng Y."/>
            <person name="Wang N."/>
            <person name="Wang Y."/>
            <person name="Ma Z."/>
            <person name="Xu X."/>
            <person name="Zhang F."/>
            <person name="Xue H."/>
            <person name="Zhong H."/>
            <person name="Wang Y."/>
            <person name="Zhang K."/>
            <person name="Velt A."/>
            <person name="Avia K."/>
            <person name="Holtgrawe D."/>
            <person name="Grimplet J."/>
            <person name="Matus J.T."/>
            <person name="Ware D."/>
            <person name="Wu X."/>
            <person name="Wang H."/>
            <person name="Liu C."/>
            <person name="Fang Y."/>
            <person name="Rustenholz C."/>
            <person name="Cheng Z."/>
            <person name="Xiao H."/>
            <person name="Zhou Y."/>
        </authorList>
    </citation>
    <scope>NUCLEOTIDE SEQUENCE [LARGE SCALE GENOMIC DNA]</scope>
    <source>
        <strain evidence="2">cv. Pinot noir / PN40024</strain>
        <tissue evidence="1">Leaf</tissue>
    </source>
</reference>
<name>A0ABY9CKI9_VITVI</name>
<keyword evidence="2" id="KW-1185">Reference proteome</keyword>
<proteinExistence type="predicted"/>
<dbReference type="EMBL" id="CP126657">
    <property type="protein sequence ID" value="WJZ96027.1"/>
    <property type="molecule type" value="Genomic_DNA"/>
</dbReference>
<gene>
    <name evidence="1" type="ORF">VitviT2T_014754</name>
</gene>